<evidence type="ECO:0000256" key="3">
    <source>
        <dbReference type="SAM" id="SignalP"/>
    </source>
</evidence>
<feature type="region of interest" description="Disordered" evidence="2">
    <location>
        <begin position="36"/>
        <end position="77"/>
    </location>
</feature>
<feature type="signal peptide" evidence="3">
    <location>
        <begin position="1"/>
        <end position="28"/>
    </location>
</feature>
<keyword evidence="3" id="KW-0732">Signal</keyword>
<accession>A0A2Z3L9N5</accession>
<gene>
    <name evidence="4" type="ORF">DK880_00935</name>
</gene>
<dbReference type="Proteomes" id="UP000245872">
    <property type="component" value="Chromosome"/>
</dbReference>
<keyword evidence="1" id="KW-0175">Coiled coil</keyword>
<evidence type="ECO:0000256" key="2">
    <source>
        <dbReference type="SAM" id="MobiDB-lite"/>
    </source>
</evidence>
<protein>
    <submittedName>
        <fullName evidence="4">Uncharacterized protein</fullName>
    </submittedName>
</protein>
<keyword evidence="5" id="KW-1185">Reference proteome</keyword>
<organism evidence="4 5">
    <name type="scientific">Candidatus Cardinium hertigii</name>
    <dbReference type="NCBI Taxonomy" id="247481"/>
    <lineage>
        <taxon>Bacteria</taxon>
        <taxon>Pseudomonadati</taxon>
        <taxon>Bacteroidota</taxon>
        <taxon>Cytophagia</taxon>
        <taxon>Cytophagales</taxon>
        <taxon>Amoebophilaceae</taxon>
        <taxon>Candidatus Cardinium</taxon>
    </lineage>
</organism>
<reference evidence="4 5" key="1">
    <citation type="submission" date="2018-05" db="EMBL/GenBank/DDBJ databases">
        <title>Candidatus Cardinium hertigii Genome Assembly.</title>
        <authorList>
            <person name="Showmaker K.C."/>
            <person name="Walden K.O."/>
            <person name="Fields C.J."/>
            <person name="Lambert K.N."/>
            <person name="Hudson M.E."/>
        </authorList>
    </citation>
    <scope>NUCLEOTIDE SEQUENCE [LARGE SCALE GENOMIC DNA]</scope>
    <source>
        <strain evidence="5">cHgTN10</strain>
    </source>
</reference>
<dbReference type="KEGG" id="cher:DK880_00935"/>
<feature type="coiled-coil region" evidence="1">
    <location>
        <begin position="103"/>
        <end position="175"/>
    </location>
</feature>
<proteinExistence type="predicted"/>
<sequence length="326" mass="37395" precursor="true">MNQIKYMINKNIQKGIAFLLFLSTIILAGNCNKKPKTTGSKTALKAAPTKPVPKPAAAAVGTTTSSSIKSSSTPPPLANNIQQQARADNISGQEPENVRKQWLKELDQGVADAHKALEKLRQELPQALAEGFECLCKQDKELLTWFQQQFQQEELENYIALNNEWERNIINIKQKQGELHSTDLNLYHDLASWRLRRLYDDLVNARRQLLQKLEGKQPELKEQCNQIQRQGSTMNDLLQKLYYLPKDHLKKKSDCLNRLNRAKVHLDINQRMLDKDERVNEEEFVCIIERCGWNLSTAKQGIEDLTNDLGNFKKRFLNKTISNGSK</sequence>
<feature type="compositionally biased region" description="Low complexity" evidence="2">
    <location>
        <begin position="41"/>
        <end position="72"/>
    </location>
</feature>
<evidence type="ECO:0000313" key="4">
    <source>
        <dbReference type="EMBL" id="AWN82233.1"/>
    </source>
</evidence>
<evidence type="ECO:0000256" key="1">
    <source>
        <dbReference type="SAM" id="Coils"/>
    </source>
</evidence>
<dbReference type="EMBL" id="CP029619">
    <property type="protein sequence ID" value="AWN82233.1"/>
    <property type="molecule type" value="Genomic_DNA"/>
</dbReference>
<name>A0A2Z3L9N5_9BACT</name>
<evidence type="ECO:0000313" key="5">
    <source>
        <dbReference type="Proteomes" id="UP000245872"/>
    </source>
</evidence>
<feature type="chain" id="PRO_5016250938" evidence="3">
    <location>
        <begin position="29"/>
        <end position="326"/>
    </location>
</feature>
<dbReference type="AlphaFoldDB" id="A0A2Z3L9N5"/>